<evidence type="ECO:0000259" key="2">
    <source>
        <dbReference type="Pfam" id="PF12417"/>
    </source>
</evidence>
<organism evidence="3 4">
    <name type="scientific">Alternaria atra</name>
    <dbReference type="NCBI Taxonomy" id="119953"/>
    <lineage>
        <taxon>Eukaryota</taxon>
        <taxon>Fungi</taxon>
        <taxon>Dikarya</taxon>
        <taxon>Ascomycota</taxon>
        <taxon>Pezizomycotina</taxon>
        <taxon>Dothideomycetes</taxon>
        <taxon>Pleosporomycetidae</taxon>
        <taxon>Pleosporales</taxon>
        <taxon>Pleosporineae</taxon>
        <taxon>Pleosporaceae</taxon>
        <taxon>Alternaria</taxon>
        <taxon>Alternaria sect. Ulocladioides</taxon>
    </lineage>
</organism>
<comment type="caution">
    <text evidence="3">The sequence shown here is derived from an EMBL/GenBank/DDBJ whole genome shotgun (WGS) entry which is preliminary data.</text>
</comment>
<dbReference type="OrthoDB" id="2993351at2759"/>
<keyword evidence="4" id="KW-1185">Reference proteome</keyword>
<evidence type="ECO:0000256" key="1">
    <source>
        <dbReference type="SAM" id="MobiDB-lite"/>
    </source>
</evidence>
<dbReference type="PANTHER" id="PTHR40780:SF2">
    <property type="entry name" value="DUF3669 DOMAIN-CONTAINING PROTEIN"/>
    <property type="match status" value="1"/>
</dbReference>
<feature type="region of interest" description="Disordered" evidence="1">
    <location>
        <begin position="1"/>
        <end position="25"/>
    </location>
</feature>
<reference evidence="3" key="1">
    <citation type="submission" date="2021-05" db="EMBL/GenBank/DDBJ databases">
        <authorList>
            <person name="Stam R."/>
        </authorList>
    </citation>
    <scope>NUCLEOTIDE SEQUENCE</scope>
    <source>
        <strain evidence="3">CS162</strain>
    </source>
</reference>
<dbReference type="InterPro" id="IPR022137">
    <property type="entry name" value="Znf_prot_DUF3669"/>
</dbReference>
<dbReference type="Pfam" id="PF12417">
    <property type="entry name" value="DUF3669"/>
    <property type="match status" value="1"/>
</dbReference>
<evidence type="ECO:0000313" key="3">
    <source>
        <dbReference type="EMBL" id="CAG5140510.1"/>
    </source>
</evidence>
<protein>
    <recommendedName>
        <fullName evidence="2">DUF3669 domain-containing protein</fullName>
    </recommendedName>
</protein>
<dbReference type="GeneID" id="67019229"/>
<dbReference type="RefSeq" id="XP_043164254.1">
    <property type="nucleotide sequence ID" value="XM_043308319.1"/>
</dbReference>
<proteinExistence type="predicted"/>
<evidence type="ECO:0000313" key="4">
    <source>
        <dbReference type="Proteomes" id="UP000676310"/>
    </source>
</evidence>
<dbReference type="EMBL" id="CAJRGZ010000015">
    <property type="protein sequence ID" value="CAG5140510.1"/>
    <property type="molecule type" value="Genomic_DNA"/>
</dbReference>
<dbReference type="PANTHER" id="PTHR40780">
    <property type="entry name" value="DUF3669 DOMAIN-CONTAINING PROTEIN"/>
    <property type="match status" value="1"/>
</dbReference>
<accession>A0A8J2HT10</accession>
<feature type="domain" description="DUF3669" evidence="2">
    <location>
        <begin position="322"/>
        <end position="385"/>
    </location>
</feature>
<dbReference type="AlphaFoldDB" id="A0A8J2HT10"/>
<sequence>MSSDTPRPRKRGQAQSSEVEGSRAPSLVEKMMATIQLEEQLNPKLTLKRFLCVRSVVSTSSSYAKRQQAALGTRSEFRSIGAGTCGRVYEVPGTADVFKVAHFPGKETDQLWNDYKTHVKVSKQFEDFGRGNIKVQVPRHKYFVGMHDEVWWPENLDRFPNLSTPSNLLATERILPLTKVIRESLIDMYCPSEHRAYFKADASNKDCLVRIYLGKRRVPVSSKCKGFQLRNFQLHLDQIEELELDSGGFATCIAEALAIMHWACQLDANDVEFVLGADPDYVAEPHLIQQENLSPSMIANMKPNTSTWDASLKNFHKKTTHIWMLDFNRCAIFAPTQEGLKQLVHSFFRNDPYFPRPYAELKRDQELWDIFSRTYLTTAQKCVNKGKLSEKYVNLPSLFLNMVQVEQKRRLDARDA</sequence>
<gene>
    <name evidence="3" type="ORF">ALTATR162_LOCUS725</name>
</gene>
<name>A0A8J2HT10_9PLEO</name>
<dbReference type="Proteomes" id="UP000676310">
    <property type="component" value="Unassembled WGS sequence"/>
</dbReference>